<dbReference type="EMBL" id="JACLAW010000005">
    <property type="protein sequence ID" value="MBC2665366.1"/>
    <property type="molecule type" value="Genomic_DNA"/>
</dbReference>
<evidence type="ECO:0000313" key="3">
    <source>
        <dbReference type="EMBL" id="MBC2665366.1"/>
    </source>
</evidence>
<gene>
    <name evidence="3" type="ORF">H7F51_07525</name>
</gene>
<dbReference type="Proteomes" id="UP000566813">
    <property type="component" value="Unassembled WGS sequence"/>
</dbReference>
<dbReference type="InterPro" id="IPR015943">
    <property type="entry name" value="WD40/YVTN_repeat-like_dom_sf"/>
</dbReference>
<dbReference type="RefSeq" id="WP_185663632.1">
    <property type="nucleotide sequence ID" value="NZ_JACLAW010000005.1"/>
</dbReference>
<proteinExistence type="inferred from homology"/>
<accession>A0A7X1KL96</accession>
<keyword evidence="2" id="KW-0119">Carbohydrate metabolism</keyword>
<dbReference type="GO" id="GO:0006006">
    <property type="term" value="P:glucose metabolic process"/>
    <property type="evidence" value="ECO:0007669"/>
    <property type="project" value="UniProtKB-KW"/>
</dbReference>
<comment type="similarity">
    <text evidence="1">Belongs to the cycloisomerase 2 family.</text>
</comment>
<dbReference type="PANTHER" id="PTHR30344:SF1">
    <property type="entry name" value="6-PHOSPHOGLUCONOLACTONASE"/>
    <property type="match status" value="1"/>
</dbReference>
<name>A0A7X1KL96_9SPHN</name>
<dbReference type="InterPro" id="IPR019405">
    <property type="entry name" value="Lactonase_7-beta_prop"/>
</dbReference>
<evidence type="ECO:0000313" key="4">
    <source>
        <dbReference type="Proteomes" id="UP000566813"/>
    </source>
</evidence>
<keyword evidence="4" id="KW-1185">Reference proteome</keyword>
<reference evidence="3 4" key="1">
    <citation type="submission" date="2020-08" db="EMBL/GenBank/DDBJ databases">
        <title>The genome sequence of type strain Novosphingobium flavum NBRC 111647.</title>
        <authorList>
            <person name="Liu Y."/>
        </authorList>
    </citation>
    <scope>NUCLEOTIDE SEQUENCE [LARGE SCALE GENOMIC DNA]</scope>
    <source>
        <strain evidence="3 4">NBRC 111647</strain>
    </source>
</reference>
<dbReference type="GO" id="GO:0017057">
    <property type="term" value="F:6-phosphogluconolactonase activity"/>
    <property type="evidence" value="ECO:0007669"/>
    <property type="project" value="TreeGrafter"/>
</dbReference>
<dbReference type="InterPro" id="IPR011048">
    <property type="entry name" value="Haem_d1_sf"/>
</dbReference>
<dbReference type="Pfam" id="PF10282">
    <property type="entry name" value="Lactonase"/>
    <property type="match status" value="1"/>
</dbReference>
<evidence type="ECO:0000256" key="2">
    <source>
        <dbReference type="ARBA" id="ARBA00022526"/>
    </source>
</evidence>
<dbReference type="SUPFAM" id="SSF51004">
    <property type="entry name" value="C-terminal (heme d1) domain of cytochrome cd1-nitrite reductase"/>
    <property type="match status" value="1"/>
</dbReference>
<organism evidence="3 4">
    <name type="scientific">Novosphingobium flavum</name>
    <dbReference type="NCBI Taxonomy" id="1778672"/>
    <lineage>
        <taxon>Bacteria</taxon>
        <taxon>Pseudomonadati</taxon>
        <taxon>Pseudomonadota</taxon>
        <taxon>Alphaproteobacteria</taxon>
        <taxon>Sphingomonadales</taxon>
        <taxon>Sphingomonadaceae</taxon>
        <taxon>Novosphingobium</taxon>
    </lineage>
</organism>
<evidence type="ECO:0000256" key="1">
    <source>
        <dbReference type="ARBA" id="ARBA00005564"/>
    </source>
</evidence>
<dbReference type="PANTHER" id="PTHR30344">
    <property type="entry name" value="6-PHOSPHOGLUCONOLACTONASE-RELATED"/>
    <property type="match status" value="1"/>
</dbReference>
<dbReference type="AlphaFoldDB" id="A0A7X1KL96"/>
<protein>
    <submittedName>
        <fullName evidence="3">Beta-propeller fold lactonase family protein</fullName>
    </submittedName>
</protein>
<comment type="caution">
    <text evidence="3">The sequence shown here is derived from an EMBL/GenBank/DDBJ whole genome shotgun (WGS) entry which is preliminary data.</text>
</comment>
<sequence>MSSPTPSNNASNPRRVAIFNSVGNVVTRWELDAENGTLERRASIAMPSVVQYGWPHPSGQYLYVTSTDSERGSMSITGSEHYLLALKLDDDGGLSLHGEAQRLRQRAVHNSVDGEGRYALTCYTAPSHVTVHPIRADGTLGQQIEQGDQLDLGFFCHQVLPTPSNRSVVMAFRGHNPSPDKPDGIPGSLKVLDFADGQLTSRQDVMPFGKKGYGYGPRHVAFHPAKPWVYVVVELQNELHMHQMIDDRLSPEPLFTTSLIQEPAVPGIVQIGGAIHVHPRGHVVYASNRVSAKTSPIGAFPFDAGENSIAVFAIDQETGEPKAIQFADPHGFHVRCFTIDPSGTVLIAATLAAMSVGTDDDRQTVPAGLSLFRIADDGRLTFLRRYDIDLEPGVQQMWVRAVDLDAAVPSESLPQVLAASNP</sequence>
<dbReference type="InterPro" id="IPR050282">
    <property type="entry name" value="Cycloisomerase_2"/>
</dbReference>
<keyword evidence="2" id="KW-0313">Glucose metabolism</keyword>
<dbReference type="Gene3D" id="2.130.10.10">
    <property type="entry name" value="YVTN repeat-like/Quinoprotein amine dehydrogenase"/>
    <property type="match status" value="1"/>
</dbReference>